<gene>
    <name evidence="3" type="ORF">PCOR1329_LOCUS16698</name>
</gene>
<accession>A0ABN9R5M0</accession>
<name>A0ABN9R5M0_9DINO</name>
<evidence type="ECO:0000259" key="2">
    <source>
        <dbReference type="PROSITE" id="PS50102"/>
    </source>
</evidence>
<evidence type="ECO:0000313" key="3">
    <source>
        <dbReference type="EMBL" id="CAK0812398.1"/>
    </source>
</evidence>
<dbReference type="Proteomes" id="UP001189429">
    <property type="component" value="Unassembled WGS sequence"/>
</dbReference>
<dbReference type="InterPro" id="IPR012677">
    <property type="entry name" value="Nucleotide-bd_a/b_plait_sf"/>
</dbReference>
<feature type="domain" description="RRM" evidence="2">
    <location>
        <begin position="76"/>
        <end position="163"/>
    </location>
</feature>
<comment type="caution">
    <text evidence="3">The sequence shown here is derived from an EMBL/GenBank/DDBJ whole genome shotgun (WGS) entry which is preliminary data.</text>
</comment>
<sequence>MVLYPGTDDEGEPQVKSACELWPVPAPKPKRNCARAPSAVLGPASALPSPGQRVRVILGTRPCEAKHQAATQPRITTLAVRNLHISTSQQEFLDEVNRSGFVEKYDFAYLPRNFADGSGKGMAFINFRTADAASTFAAAWHRSRRLCTKDEAGKDVPLNVSDASVQGLEANLRKWSARRVTRVKNADFLPFVLKDAEPEPMASWLEASELAAVAATNPR</sequence>
<organism evidence="3 4">
    <name type="scientific">Prorocentrum cordatum</name>
    <dbReference type="NCBI Taxonomy" id="2364126"/>
    <lineage>
        <taxon>Eukaryota</taxon>
        <taxon>Sar</taxon>
        <taxon>Alveolata</taxon>
        <taxon>Dinophyceae</taxon>
        <taxon>Prorocentrales</taxon>
        <taxon>Prorocentraceae</taxon>
        <taxon>Prorocentrum</taxon>
    </lineage>
</organism>
<dbReference type="Gene3D" id="3.30.70.330">
    <property type="match status" value="1"/>
</dbReference>
<dbReference type="InterPro" id="IPR035979">
    <property type="entry name" value="RBD_domain_sf"/>
</dbReference>
<dbReference type="PROSITE" id="PS50102">
    <property type="entry name" value="RRM"/>
    <property type="match status" value="1"/>
</dbReference>
<protein>
    <recommendedName>
        <fullName evidence="2">RRM domain-containing protein</fullName>
    </recommendedName>
</protein>
<reference evidence="3" key="1">
    <citation type="submission" date="2023-10" db="EMBL/GenBank/DDBJ databases">
        <authorList>
            <person name="Chen Y."/>
            <person name="Shah S."/>
            <person name="Dougan E. K."/>
            <person name="Thang M."/>
            <person name="Chan C."/>
        </authorList>
    </citation>
    <scope>NUCLEOTIDE SEQUENCE [LARGE SCALE GENOMIC DNA]</scope>
</reference>
<evidence type="ECO:0000313" key="4">
    <source>
        <dbReference type="Proteomes" id="UP001189429"/>
    </source>
</evidence>
<proteinExistence type="predicted"/>
<dbReference type="EMBL" id="CAUYUJ010005130">
    <property type="protein sequence ID" value="CAK0812398.1"/>
    <property type="molecule type" value="Genomic_DNA"/>
</dbReference>
<keyword evidence="1" id="KW-0694">RNA-binding</keyword>
<dbReference type="InterPro" id="IPR000504">
    <property type="entry name" value="RRM_dom"/>
</dbReference>
<evidence type="ECO:0000256" key="1">
    <source>
        <dbReference type="PROSITE-ProRule" id="PRU00176"/>
    </source>
</evidence>
<keyword evidence="4" id="KW-1185">Reference proteome</keyword>
<dbReference type="SUPFAM" id="SSF54928">
    <property type="entry name" value="RNA-binding domain, RBD"/>
    <property type="match status" value="1"/>
</dbReference>